<dbReference type="Pfam" id="PF23073">
    <property type="entry name" value="DUF7045"/>
    <property type="match status" value="1"/>
</dbReference>
<dbReference type="InterPro" id="IPR055473">
    <property type="entry name" value="DUF7045"/>
</dbReference>
<keyword evidence="1" id="KW-0732">Signal</keyword>
<evidence type="ECO:0000259" key="3">
    <source>
        <dbReference type="Pfam" id="PF23070"/>
    </source>
</evidence>
<dbReference type="RefSeq" id="XP_017782761.1">
    <property type="nucleotide sequence ID" value="XM_017927272.1"/>
</dbReference>
<feature type="chain" id="PRO_5045158784" evidence="1">
    <location>
        <begin position="20"/>
        <end position="596"/>
    </location>
</feature>
<feature type="domain" description="DUF7043" evidence="3">
    <location>
        <begin position="310"/>
        <end position="410"/>
    </location>
</feature>
<evidence type="ECO:0000256" key="1">
    <source>
        <dbReference type="SAM" id="SignalP"/>
    </source>
</evidence>
<name>A0ABM1N7G1_NICVS</name>
<dbReference type="InterPro" id="IPR055471">
    <property type="entry name" value="DUF7043"/>
</dbReference>
<evidence type="ECO:0000313" key="7">
    <source>
        <dbReference type="RefSeq" id="XP_017782761.1"/>
    </source>
</evidence>
<evidence type="ECO:0000259" key="2">
    <source>
        <dbReference type="Pfam" id="PF23069"/>
    </source>
</evidence>
<evidence type="ECO:0000259" key="4">
    <source>
        <dbReference type="Pfam" id="PF23071"/>
    </source>
</evidence>
<dbReference type="InterPro" id="IPR055472">
    <property type="entry name" value="DUF7044"/>
</dbReference>
<dbReference type="PANTHER" id="PTHR22255:SF4">
    <property type="entry name" value="CATION-INDEPENDENT MANNOSE-6-PHOSPHATE RECEPTOR"/>
    <property type="match status" value="1"/>
</dbReference>
<evidence type="ECO:0000313" key="6">
    <source>
        <dbReference type="Proteomes" id="UP000695000"/>
    </source>
</evidence>
<dbReference type="InterPro" id="IPR055470">
    <property type="entry name" value="DUF7042"/>
</dbReference>
<feature type="domain" description="DUF7045" evidence="5">
    <location>
        <begin position="422"/>
        <end position="524"/>
    </location>
</feature>
<feature type="domain" description="DUF7044" evidence="4">
    <location>
        <begin position="20"/>
        <end position="124"/>
    </location>
</feature>
<proteinExistence type="predicted"/>
<sequence length="596" mass="67995">MPSALLLTLCALFVARAAGTCYFPMEYQGEFSMQSSVNSRNSVQYSTINITATAIPIWGNCHRKIGNNFILVDQYMEISETNCFRCLHLKPRSKNVLQVSAFSNETISKCFINEASAEENCPTDQQLRSNSITEIILFKTKDAEGKIVGKEYCPIDGRYSFTYQLNDNGNIKHCKSRDSIIDFCPSGATLNMRFRDCPIQRYDLNLDCLGHWEGSRGQRYLILSDNRYSKPQYRCALYKRDSASGVINIAISRDSTCTTDLHNATHGYEALVLQPKSDNNWPPEVAVNTCRYLPLEEINGMLFNVTCNRRFPEWMVGDWENVRVEDNTITYKDHTSFTTYTMKCLSTMDSLDKFHVLAKTQCDESLFNCMKIHKRSNNILELQLGSNYSTKNDALSSCDESNFQDDAWVTQGRISNNVETACPISGKYTGTIPDNDDLCAKLWSDCDARELMYYQVSNCTTSEVYEEREYRCLGHWDENNLLYTYTQRHDVADGTYECFVGSIISDKDIFIKEAGEHCQRKIDPMRYGMNLFNEGTQGLYSCIGKGFTTQRPMPTKPWNINVSFPTIQDTDNSISIAHRLPHSLAFLLLPIVIVLF</sequence>
<dbReference type="Pfam" id="PF23070">
    <property type="entry name" value="DUF7043"/>
    <property type="match status" value="1"/>
</dbReference>
<gene>
    <name evidence="7" type="primary">LOC108567065</name>
</gene>
<dbReference type="GeneID" id="108567065"/>
<dbReference type="Pfam" id="PF23069">
    <property type="entry name" value="DUF7042"/>
    <property type="match status" value="1"/>
</dbReference>
<organism evidence="6 7">
    <name type="scientific">Nicrophorus vespilloides</name>
    <name type="common">Boreal carrion beetle</name>
    <dbReference type="NCBI Taxonomy" id="110193"/>
    <lineage>
        <taxon>Eukaryota</taxon>
        <taxon>Metazoa</taxon>
        <taxon>Ecdysozoa</taxon>
        <taxon>Arthropoda</taxon>
        <taxon>Hexapoda</taxon>
        <taxon>Insecta</taxon>
        <taxon>Pterygota</taxon>
        <taxon>Neoptera</taxon>
        <taxon>Endopterygota</taxon>
        <taxon>Coleoptera</taxon>
        <taxon>Polyphaga</taxon>
        <taxon>Staphyliniformia</taxon>
        <taxon>Silphidae</taxon>
        <taxon>Nicrophorinae</taxon>
        <taxon>Nicrophorus</taxon>
    </lineage>
</organism>
<feature type="domain" description="DUF7042" evidence="2">
    <location>
        <begin position="150"/>
        <end position="269"/>
    </location>
</feature>
<protein>
    <submittedName>
        <fullName evidence="7">Uncharacterized protein LOC108567065 isoform X1</fullName>
    </submittedName>
</protein>
<accession>A0ABM1N7G1</accession>
<reference evidence="7" key="1">
    <citation type="submission" date="2025-08" db="UniProtKB">
        <authorList>
            <consortium name="RefSeq"/>
        </authorList>
    </citation>
    <scope>IDENTIFICATION</scope>
    <source>
        <tissue evidence="7">Whole Larva</tissue>
    </source>
</reference>
<evidence type="ECO:0000259" key="5">
    <source>
        <dbReference type="Pfam" id="PF23073"/>
    </source>
</evidence>
<dbReference type="Proteomes" id="UP000695000">
    <property type="component" value="Unplaced"/>
</dbReference>
<keyword evidence="6" id="KW-1185">Reference proteome</keyword>
<dbReference type="Pfam" id="PF23071">
    <property type="entry name" value="DUF7044"/>
    <property type="match status" value="1"/>
</dbReference>
<dbReference type="PANTHER" id="PTHR22255">
    <property type="entry name" value="LP06548P"/>
    <property type="match status" value="1"/>
</dbReference>
<feature type="signal peptide" evidence="1">
    <location>
        <begin position="1"/>
        <end position="19"/>
    </location>
</feature>